<name>A0A378XWZ7_PAEPO</name>
<dbReference type="Gene3D" id="3.40.50.1110">
    <property type="entry name" value="SGNH hydrolase"/>
    <property type="match status" value="1"/>
</dbReference>
<dbReference type="EC" id="3.1.1.-" evidence="4"/>
<dbReference type="AlphaFoldDB" id="A0A378XWZ7"/>
<reference evidence="4 5" key="1">
    <citation type="submission" date="2018-06" db="EMBL/GenBank/DDBJ databases">
        <authorList>
            <consortium name="Pathogen Informatics"/>
            <person name="Doyle S."/>
        </authorList>
    </citation>
    <scope>NUCLEOTIDE SEQUENCE [LARGE SCALE GENOMIC DNA]</scope>
    <source>
        <strain evidence="4 5">NCTC10343</strain>
    </source>
</reference>
<dbReference type="Pfam" id="PF00657">
    <property type="entry name" value="Lipase_GDSL"/>
    <property type="match status" value="1"/>
</dbReference>
<dbReference type="InterPro" id="IPR001087">
    <property type="entry name" value="GDSL"/>
</dbReference>
<dbReference type="InterPro" id="IPR049033">
    <property type="entry name" value="AGA-YXIM_GBD"/>
</dbReference>
<dbReference type="CDD" id="cd01821">
    <property type="entry name" value="Rhamnogalacturan_acetylesterase_like"/>
    <property type="match status" value="1"/>
</dbReference>
<dbReference type="InterPro" id="IPR036514">
    <property type="entry name" value="SGNH_hydro_sf"/>
</dbReference>
<dbReference type="InterPro" id="IPR008979">
    <property type="entry name" value="Galactose-bd-like_sf"/>
</dbReference>
<evidence type="ECO:0000313" key="5">
    <source>
        <dbReference type="Proteomes" id="UP000254400"/>
    </source>
</evidence>
<dbReference type="Pfam" id="PF21254">
    <property type="entry name" value="AGA-YXIM_GBD"/>
    <property type="match status" value="1"/>
</dbReference>
<keyword evidence="2 4" id="KW-0378">Hydrolase</keyword>
<proteinExistence type="inferred from homology"/>
<evidence type="ECO:0000313" key="4">
    <source>
        <dbReference type="EMBL" id="SUA68050.1"/>
    </source>
</evidence>
<accession>A0A378XWZ7</accession>
<protein>
    <submittedName>
        <fullName evidence="4">Lysophospholipase</fullName>
        <ecNumber evidence="4">3.1.1.-</ecNumber>
    </submittedName>
</protein>
<dbReference type="SUPFAM" id="SSF52266">
    <property type="entry name" value="SGNH hydrolase"/>
    <property type="match status" value="1"/>
</dbReference>
<evidence type="ECO:0000259" key="3">
    <source>
        <dbReference type="Pfam" id="PF21254"/>
    </source>
</evidence>
<organism evidence="4 5">
    <name type="scientific">Paenibacillus polymyxa</name>
    <name type="common">Bacillus polymyxa</name>
    <dbReference type="NCBI Taxonomy" id="1406"/>
    <lineage>
        <taxon>Bacteria</taxon>
        <taxon>Bacillati</taxon>
        <taxon>Bacillota</taxon>
        <taxon>Bacilli</taxon>
        <taxon>Bacillales</taxon>
        <taxon>Paenibacillaceae</taxon>
        <taxon>Paenibacillus</taxon>
    </lineage>
</organism>
<evidence type="ECO:0000256" key="1">
    <source>
        <dbReference type="ARBA" id="ARBA00008668"/>
    </source>
</evidence>
<dbReference type="InterPro" id="IPR037459">
    <property type="entry name" value="RhgT-like"/>
</dbReference>
<gene>
    <name evidence="4" type="primary">yesY</name>
    <name evidence="4" type="ORF">NCTC10343_01501</name>
</gene>
<dbReference type="SUPFAM" id="SSF49785">
    <property type="entry name" value="Galactose-binding domain-like"/>
    <property type="match status" value="1"/>
</dbReference>
<evidence type="ECO:0000256" key="2">
    <source>
        <dbReference type="ARBA" id="ARBA00022801"/>
    </source>
</evidence>
<comment type="similarity">
    <text evidence="1">Belongs to the 'GDSL' lipolytic enzyme family.</text>
</comment>
<dbReference type="PANTHER" id="PTHR43695:SF1">
    <property type="entry name" value="RHAMNOGALACTURONAN ACETYLESTERASE"/>
    <property type="match status" value="1"/>
</dbReference>
<dbReference type="EMBL" id="UGSC01000001">
    <property type="protein sequence ID" value="SUA68050.1"/>
    <property type="molecule type" value="Genomic_DNA"/>
</dbReference>
<dbReference type="GO" id="GO:0016788">
    <property type="term" value="F:hydrolase activity, acting on ester bonds"/>
    <property type="evidence" value="ECO:0007669"/>
    <property type="project" value="InterPro"/>
</dbReference>
<dbReference type="PANTHER" id="PTHR43695">
    <property type="entry name" value="PUTATIVE (AFU_ORTHOLOGUE AFUA_2G17250)-RELATED"/>
    <property type="match status" value="1"/>
</dbReference>
<feature type="domain" description="Beta-agarase/YXIM esterase-like galactose-binding" evidence="3">
    <location>
        <begin position="45"/>
        <end position="166"/>
    </location>
</feature>
<dbReference type="Proteomes" id="UP000254400">
    <property type="component" value="Unassembled WGS sequence"/>
</dbReference>
<sequence length="416" mass="45305">MKQKGKHHRSFGKMIGLCVGFSLLFATILIPGQALAEKQLAAPLRFDFGPGDVADGYTQVTAKDAYTPERGYGFTDLSKVNEENRGGSDAIRSDFVRVQGSSFVVNLPPADYTLSLIAGDTAGNTDITVKAESIVKVEPTAKTAGQFVEAAFELALIDGQLELYFSGNEAKINALVITPKEARTAGEHPSVYLAGDSTVQTYKASMKPQAGWGQMIAPFFTDETIFVNRSIGGRSTKTFLVQGRLDDILRNIRPGDYLFIQFGHNDAAINNQERYVSPADYKVYLKTYIQGANQRGAVPVLITPVGRRDYDAASASFRISFPEYVQAMKETASETGVALVDLSQLSVAYYDTLGLEGTLPLFLHLDPGVYPAFPDGVKDDTHFQEYGAEQIARLVAQGVRDLNIPLSSNVKTENLQ</sequence>
<dbReference type="Gene3D" id="2.60.120.430">
    <property type="entry name" value="Galactose-binding lectin"/>
    <property type="match status" value="1"/>
</dbReference>